<keyword evidence="12" id="KW-1185">Reference proteome</keyword>
<evidence type="ECO:0000256" key="7">
    <source>
        <dbReference type="ARBA" id="ARBA00022737"/>
    </source>
</evidence>
<evidence type="ECO:0000256" key="9">
    <source>
        <dbReference type="RuleBase" id="RU361228"/>
    </source>
</evidence>
<keyword evidence="10" id="KW-1133">Transmembrane helix</keyword>
<evidence type="ECO:0000256" key="1">
    <source>
        <dbReference type="ARBA" id="ARBA00009558"/>
    </source>
</evidence>
<keyword evidence="4 9" id="KW-0328">Glycosyltransferase</keyword>
<evidence type="ECO:0000313" key="11">
    <source>
        <dbReference type="EMBL" id="CAK0810167.1"/>
    </source>
</evidence>
<dbReference type="Gene3D" id="3.90.176.10">
    <property type="entry name" value="Toxin ADP-ribosyltransferase, Chain A, domain 1"/>
    <property type="match status" value="1"/>
</dbReference>
<evidence type="ECO:0000256" key="6">
    <source>
        <dbReference type="ARBA" id="ARBA00022695"/>
    </source>
</evidence>
<accession>A0ABN9QW12</accession>
<evidence type="ECO:0000256" key="5">
    <source>
        <dbReference type="ARBA" id="ARBA00022679"/>
    </source>
</evidence>
<dbReference type="EMBL" id="CAUYUJ010004580">
    <property type="protein sequence ID" value="CAK0810167.1"/>
    <property type="molecule type" value="Genomic_DNA"/>
</dbReference>
<keyword evidence="10" id="KW-0812">Transmembrane</keyword>
<dbReference type="InterPro" id="IPR027038">
    <property type="entry name" value="RanGap"/>
</dbReference>
<comment type="similarity">
    <text evidence="1 9">Belongs to the Arg-specific ADP-ribosyltransferase family.</text>
</comment>
<dbReference type="Gene3D" id="3.80.10.10">
    <property type="entry name" value="Ribonuclease Inhibitor"/>
    <property type="match status" value="2"/>
</dbReference>
<keyword evidence="9" id="KW-0521">NADP</keyword>
<evidence type="ECO:0000256" key="8">
    <source>
        <dbReference type="ARBA" id="ARBA00047597"/>
    </source>
</evidence>
<evidence type="ECO:0000256" key="2">
    <source>
        <dbReference type="ARBA" id="ARBA00022468"/>
    </source>
</evidence>
<dbReference type="InterPro" id="IPR000768">
    <property type="entry name" value="ART"/>
</dbReference>
<dbReference type="SMART" id="SM00368">
    <property type="entry name" value="LRR_RI"/>
    <property type="match status" value="7"/>
</dbReference>
<reference evidence="11" key="1">
    <citation type="submission" date="2023-10" db="EMBL/GenBank/DDBJ databases">
        <authorList>
            <person name="Chen Y."/>
            <person name="Shah S."/>
            <person name="Dougan E. K."/>
            <person name="Thang M."/>
            <person name="Chan C."/>
        </authorList>
    </citation>
    <scope>NUCLEOTIDE SEQUENCE [LARGE SCALE GENOMIC DNA]</scope>
</reference>
<dbReference type="EC" id="2.4.2.31" evidence="9"/>
<protein>
    <recommendedName>
        <fullName evidence="9">NAD(P)(+)--arginine ADP-ribosyltransferase</fullName>
        <ecNumber evidence="9">2.4.2.31</ecNumber>
    </recommendedName>
    <alternativeName>
        <fullName evidence="9">Mono(ADP-ribosyl)transferase</fullName>
    </alternativeName>
</protein>
<keyword evidence="9" id="KW-0520">NAD</keyword>
<organism evidence="11 12">
    <name type="scientific">Prorocentrum cordatum</name>
    <dbReference type="NCBI Taxonomy" id="2364126"/>
    <lineage>
        <taxon>Eukaryota</taxon>
        <taxon>Sar</taxon>
        <taxon>Alveolata</taxon>
        <taxon>Dinophyceae</taxon>
        <taxon>Prorocentrales</taxon>
        <taxon>Prorocentraceae</taxon>
        <taxon>Prorocentrum</taxon>
    </lineage>
</organism>
<feature type="transmembrane region" description="Helical" evidence="10">
    <location>
        <begin position="12"/>
        <end position="34"/>
    </location>
</feature>
<evidence type="ECO:0000256" key="10">
    <source>
        <dbReference type="SAM" id="Phobius"/>
    </source>
</evidence>
<name>A0ABN9QW12_9DINO</name>
<keyword evidence="3" id="KW-0433">Leucine-rich repeat</keyword>
<dbReference type="Proteomes" id="UP001189429">
    <property type="component" value="Unassembled WGS sequence"/>
</dbReference>
<evidence type="ECO:0000313" key="12">
    <source>
        <dbReference type="Proteomes" id="UP001189429"/>
    </source>
</evidence>
<keyword evidence="2" id="KW-0343">GTPase activation</keyword>
<dbReference type="Pfam" id="PF01129">
    <property type="entry name" value="ART"/>
    <property type="match status" value="1"/>
</dbReference>
<keyword evidence="10" id="KW-0472">Membrane</keyword>
<dbReference type="PANTHER" id="PTHR24113">
    <property type="entry name" value="RAN GTPASE-ACTIVATING PROTEIN 1"/>
    <property type="match status" value="1"/>
</dbReference>
<keyword evidence="5 9" id="KW-0808">Transferase</keyword>
<keyword evidence="7" id="KW-0677">Repeat</keyword>
<dbReference type="SUPFAM" id="SSF56399">
    <property type="entry name" value="ADP-ribosylation"/>
    <property type="match status" value="1"/>
</dbReference>
<dbReference type="PROSITE" id="PS51996">
    <property type="entry name" value="TR_MART"/>
    <property type="match status" value="1"/>
</dbReference>
<gene>
    <name evidence="11" type="ORF">PCOR1329_LOCUS15207</name>
</gene>
<keyword evidence="6" id="KW-0548">Nucleotidyltransferase</keyword>
<evidence type="ECO:0000256" key="3">
    <source>
        <dbReference type="ARBA" id="ARBA00022614"/>
    </source>
</evidence>
<proteinExistence type="inferred from homology"/>
<dbReference type="PANTHER" id="PTHR24113:SF12">
    <property type="entry name" value="RAN GTPASE-ACTIVATING PROTEIN 1"/>
    <property type="match status" value="1"/>
</dbReference>
<dbReference type="SUPFAM" id="SSF52047">
    <property type="entry name" value="RNI-like"/>
    <property type="match status" value="1"/>
</dbReference>
<feature type="transmembrane region" description="Helical" evidence="10">
    <location>
        <begin position="423"/>
        <end position="444"/>
    </location>
</feature>
<comment type="caution">
    <text evidence="11">The sequence shown here is derived from an EMBL/GenBank/DDBJ whole genome shotgun (WGS) entry which is preliminary data.</text>
</comment>
<sequence>MLAPVDPLCRRAAQMVVWFVSMMLICAHTTHAVYEMRTTRTLAKHDMLNGSRILDGSDVSVACDMLSPDLISQVQAKRFKDAVTFSKVSLACWAFVEHAILNGSGLRKVEFEHTRVPAAKYVSLLIDNKTAIQDFLLSGRLGDEDAAALAQALKVSKALRSFTLSSFSLASEAAIGDDGARALAEALEANELLQRFSLSSYSLYDPTIGDAGAVALAKALEVNAVLKSFVLSSTSVSSAAIGDAGAEALGEALAVNTALRRFDLSSTARAAIGNDGAEALARALEVNTALRSFALSSSSSSHAGDIGDDGARAFARALGAHQGLRNFTLTGSNNISPAGAQAFADALRPVDGPKVLKILEVSQDGPTDRWGEIFADRVFEFLAQDKEPPTIIFSGKVAIAVYQKRLFSHFVRRSRDLQKQARYIQILACLCTFLLVVIASMWNFRNILTKKCTTFQEKYFPEKMFFPGLSDQPSRGGATELSVMASTSRAMARRSSTVSNMVKFDALGTFRTGRPRCAAGGLVDFLGVTFETLRNMYQDPSKALLDEWEALPEATIRKVADMRRPMMNKQKTLSFLYYILYEAASGIEDDSNAGDGLSVIRDEGRDGWTLADFVRLPQAQEAGLREDHIIALRVYTSAMFQVINGPFRDVENQNGFAQQHPVPVTCLLIAEGLKKLRQLEADQATKDGPTQKVYYRGMKNLRAPSSFMAVGGTELAPMSTSTSQNKVGEYSQSDKPLVVRVVCDNFMEQGSDISWLSLYPGEQEVLYPPLTFLEPVRRRRIANSAGWVIDVKPHIS</sequence>
<comment type="catalytic activity">
    <reaction evidence="8 9">
        <text>L-arginyl-[protein] + NAD(+) = N(omega)-(ADP-D-ribosyl)-L-arginyl-[protein] + nicotinamide + H(+)</text>
        <dbReference type="Rhea" id="RHEA:19149"/>
        <dbReference type="Rhea" id="RHEA-COMP:10532"/>
        <dbReference type="Rhea" id="RHEA-COMP:15087"/>
        <dbReference type="ChEBI" id="CHEBI:15378"/>
        <dbReference type="ChEBI" id="CHEBI:17154"/>
        <dbReference type="ChEBI" id="CHEBI:29965"/>
        <dbReference type="ChEBI" id="CHEBI:57540"/>
        <dbReference type="ChEBI" id="CHEBI:142554"/>
        <dbReference type="EC" id="2.4.2.31"/>
    </reaction>
</comment>
<evidence type="ECO:0000256" key="4">
    <source>
        <dbReference type="ARBA" id="ARBA00022676"/>
    </source>
</evidence>
<dbReference type="InterPro" id="IPR032675">
    <property type="entry name" value="LRR_dom_sf"/>
</dbReference>